<name>A0A813DTE9_POLGL</name>
<protein>
    <submittedName>
        <fullName evidence="1">Uncharacterized protein</fullName>
    </submittedName>
</protein>
<evidence type="ECO:0000313" key="2">
    <source>
        <dbReference type="Proteomes" id="UP000654075"/>
    </source>
</evidence>
<feature type="non-terminal residue" evidence="1">
    <location>
        <position position="1"/>
    </location>
</feature>
<sequence length="136" mass="14767">VAVWRRLGDVVAAGYRPPDPAAPFSVRLLGASESPGPGRHASRAGPLAELYMRRPFDTSAWVYWESFWVPVGSEVHRTVFRPLLTSEVMEATAKSNPCMGPDSGQAAPTKDTGTLHSKAEAFAEIYRKGVWPGLLS</sequence>
<comment type="caution">
    <text evidence="1">The sequence shown here is derived from an EMBL/GenBank/DDBJ whole genome shotgun (WGS) entry which is preliminary data.</text>
</comment>
<dbReference type="Proteomes" id="UP000654075">
    <property type="component" value="Unassembled WGS sequence"/>
</dbReference>
<gene>
    <name evidence="1" type="ORF">PGLA1383_LOCUS11238</name>
</gene>
<dbReference type="OrthoDB" id="445225at2759"/>
<reference evidence="1" key="1">
    <citation type="submission" date="2021-02" db="EMBL/GenBank/DDBJ databases">
        <authorList>
            <person name="Dougan E. K."/>
            <person name="Rhodes N."/>
            <person name="Thang M."/>
            <person name="Chan C."/>
        </authorList>
    </citation>
    <scope>NUCLEOTIDE SEQUENCE</scope>
</reference>
<dbReference type="AlphaFoldDB" id="A0A813DTE9"/>
<organism evidence="1 2">
    <name type="scientific">Polarella glacialis</name>
    <name type="common">Dinoflagellate</name>
    <dbReference type="NCBI Taxonomy" id="89957"/>
    <lineage>
        <taxon>Eukaryota</taxon>
        <taxon>Sar</taxon>
        <taxon>Alveolata</taxon>
        <taxon>Dinophyceae</taxon>
        <taxon>Suessiales</taxon>
        <taxon>Suessiaceae</taxon>
        <taxon>Polarella</taxon>
    </lineage>
</organism>
<proteinExistence type="predicted"/>
<keyword evidence="2" id="KW-1185">Reference proteome</keyword>
<evidence type="ECO:0000313" key="1">
    <source>
        <dbReference type="EMBL" id="CAE8592590.1"/>
    </source>
</evidence>
<accession>A0A813DTE9</accession>
<feature type="non-terminal residue" evidence="1">
    <location>
        <position position="136"/>
    </location>
</feature>
<dbReference type="EMBL" id="CAJNNV010005763">
    <property type="protein sequence ID" value="CAE8592590.1"/>
    <property type="molecule type" value="Genomic_DNA"/>
</dbReference>